<dbReference type="AlphaFoldDB" id="A0A438MPI5"/>
<proteinExistence type="predicted"/>
<organism evidence="2 3">
    <name type="scientific">Nonomuraea polychroma</name>
    <dbReference type="NCBI Taxonomy" id="46176"/>
    <lineage>
        <taxon>Bacteria</taxon>
        <taxon>Bacillati</taxon>
        <taxon>Actinomycetota</taxon>
        <taxon>Actinomycetes</taxon>
        <taxon>Streptosporangiales</taxon>
        <taxon>Streptosporangiaceae</taxon>
        <taxon>Nonomuraea</taxon>
    </lineage>
</organism>
<sequence length="90" mass="9815">MWLRNREGTEPLSARSPLRARRILSLVALVLGVVAAVVFVIIAMSTGEQVWRWEAAIAAVVAVVAAIDLAMLRRRRSGGQQPSGGQHRDQ</sequence>
<dbReference type="EMBL" id="SAUN01000001">
    <property type="protein sequence ID" value="RVX47758.1"/>
    <property type="molecule type" value="Genomic_DNA"/>
</dbReference>
<dbReference type="InterPro" id="IPR045924">
    <property type="entry name" value="DUF6343"/>
</dbReference>
<keyword evidence="1" id="KW-0472">Membrane</keyword>
<dbReference type="Proteomes" id="UP000284824">
    <property type="component" value="Unassembled WGS sequence"/>
</dbReference>
<feature type="transmembrane region" description="Helical" evidence="1">
    <location>
        <begin position="23"/>
        <end position="44"/>
    </location>
</feature>
<evidence type="ECO:0000256" key="1">
    <source>
        <dbReference type="SAM" id="Phobius"/>
    </source>
</evidence>
<feature type="transmembrane region" description="Helical" evidence="1">
    <location>
        <begin position="50"/>
        <end position="72"/>
    </location>
</feature>
<reference evidence="2 3" key="1">
    <citation type="submission" date="2019-01" db="EMBL/GenBank/DDBJ databases">
        <title>Sequencing the genomes of 1000 actinobacteria strains.</title>
        <authorList>
            <person name="Klenk H.-P."/>
        </authorList>
    </citation>
    <scope>NUCLEOTIDE SEQUENCE [LARGE SCALE GENOMIC DNA]</scope>
    <source>
        <strain evidence="2 3">DSM 43925</strain>
    </source>
</reference>
<evidence type="ECO:0000313" key="3">
    <source>
        <dbReference type="Proteomes" id="UP000284824"/>
    </source>
</evidence>
<evidence type="ECO:0000313" key="2">
    <source>
        <dbReference type="EMBL" id="RVX47758.1"/>
    </source>
</evidence>
<dbReference type="RefSeq" id="WP_127940145.1">
    <property type="nucleotide sequence ID" value="NZ_SAUN01000001.1"/>
</dbReference>
<gene>
    <name evidence="2" type="ORF">EDD27_10707</name>
</gene>
<keyword evidence="1" id="KW-0812">Transmembrane</keyword>
<accession>A0A438MPI5</accession>
<protein>
    <submittedName>
        <fullName evidence="2">Uncharacterized protein</fullName>
    </submittedName>
</protein>
<name>A0A438MPI5_9ACTN</name>
<keyword evidence="3" id="KW-1185">Reference proteome</keyword>
<comment type="caution">
    <text evidence="2">The sequence shown here is derived from an EMBL/GenBank/DDBJ whole genome shotgun (WGS) entry which is preliminary data.</text>
</comment>
<keyword evidence="1" id="KW-1133">Transmembrane helix</keyword>
<dbReference type="Pfam" id="PF19870">
    <property type="entry name" value="DUF6343"/>
    <property type="match status" value="1"/>
</dbReference>